<reference evidence="4 5" key="1">
    <citation type="submission" date="2015-07" db="EMBL/GenBank/DDBJ databases">
        <title>Draft Genome Sequence of Malassezia furfur CBS1878 and Malassezia pachydermatis CBS1879.</title>
        <authorList>
            <person name="Triana S."/>
            <person name="Ohm R."/>
            <person name="Gonzalez A."/>
            <person name="DeCock H."/>
            <person name="Restrepo S."/>
            <person name="Celis A."/>
        </authorList>
    </citation>
    <scope>NUCLEOTIDE SEQUENCE [LARGE SCALE GENOMIC DNA]</scope>
    <source>
        <strain evidence="4 5">CBS 1879</strain>
    </source>
</reference>
<comment type="caution">
    <text evidence="4">The sequence shown here is derived from an EMBL/GenBank/DDBJ whole genome shotgun (WGS) entry which is preliminary data.</text>
</comment>
<keyword evidence="1" id="KW-0175">Coiled coil</keyword>
<feature type="region of interest" description="Disordered" evidence="2">
    <location>
        <begin position="184"/>
        <end position="274"/>
    </location>
</feature>
<proteinExistence type="predicted"/>
<gene>
    <name evidence="4" type="ORF">Malapachy_4237</name>
</gene>
<dbReference type="Proteomes" id="UP000037751">
    <property type="component" value="Unassembled WGS sequence"/>
</dbReference>
<feature type="domain" description="BZIP" evidence="3">
    <location>
        <begin position="302"/>
        <end position="348"/>
    </location>
</feature>
<dbReference type="VEuPathDB" id="FungiDB:Malapachy_4237"/>
<dbReference type="InterPro" id="IPR046347">
    <property type="entry name" value="bZIP_sf"/>
</dbReference>
<feature type="coiled-coil region" evidence="1">
    <location>
        <begin position="413"/>
        <end position="440"/>
    </location>
</feature>
<sequence>MNSSAPHTFMPMGSNARASEPGSPEFDAFIHSDLCAGPSQTPEAPSATTSSTTSTSTASSASFGFAAALYPQNLVKQEDAMPLWGSADPVTAAAAASSTSSSSTAAAAAAALSSEPGSSLRLPDPSFPNSSLWAPGAAASVPGAPHVVSAFRTLGAAATSSSPTKQDTSAGHAALAQLIGHGTMPASAPSWLSQSLPAPTTTPSSTSEASSSQSDGPQAKRARVSESPERKARSISASMSTMSADDEEGERGRTQRRSASAGSRRAPPSASQVTEAGLPFPVIDTSVKHSSLFVPPDTSGLTKREARLVKNRAAAFLSRQRKREQFEELACKCRALARLSYMLWDALDHATASSSALPGLSSMDRVLEATSLHEQLAFDTDGLRSTLQQVVANKGGMIVEGIMGDDGPSKTRTHDITAQLAASQKECERLRAELDALRDSTSTTSPTTSSTSSLVQLVGDALMKAHQAPPESDAAELLSKDDGAMQMRMVVAPESEAVLCTLTPESHTERLSAASPAMAATAHDDEEKSWRCSTPVESSEASMPSLCSSASPSLSSLSSGSSGARRSHARRVVAYCAGVDRSTSLLGDVRPLYLDDWAAAHAEPLQQPTSVRSSRTEEVVQCATRALETLLTQNKMDVQQGCFLVASQGNEALKLALYAKPCAEETSSQHGAFLLPAVRDTLRALAEGE</sequence>
<dbReference type="STRING" id="77020.A0A0M8MKL5"/>
<name>A0A0M8MKL5_9BASI</name>
<dbReference type="OrthoDB" id="674948at2759"/>
<dbReference type="AlphaFoldDB" id="A0A0M8MKL5"/>
<evidence type="ECO:0000259" key="3">
    <source>
        <dbReference type="Pfam" id="PF00170"/>
    </source>
</evidence>
<dbReference type="InterPro" id="IPR004827">
    <property type="entry name" value="bZIP"/>
</dbReference>
<dbReference type="SUPFAM" id="SSF57959">
    <property type="entry name" value="Leucine zipper domain"/>
    <property type="match status" value="1"/>
</dbReference>
<evidence type="ECO:0000313" key="4">
    <source>
        <dbReference type="EMBL" id="KOS14356.1"/>
    </source>
</evidence>
<keyword evidence="5" id="KW-1185">Reference proteome</keyword>
<dbReference type="RefSeq" id="XP_017991988.1">
    <property type="nucleotide sequence ID" value="XM_018138688.1"/>
</dbReference>
<organism evidence="4 5">
    <name type="scientific">Malassezia pachydermatis</name>
    <dbReference type="NCBI Taxonomy" id="77020"/>
    <lineage>
        <taxon>Eukaryota</taxon>
        <taxon>Fungi</taxon>
        <taxon>Dikarya</taxon>
        <taxon>Basidiomycota</taxon>
        <taxon>Ustilaginomycotina</taxon>
        <taxon>Malasseziomycetes</taxon>
        <taxon>Malasseziales</taxon>
        <taxon>Malasseziaceae</taxon>
        <taxon>Malassezia</taxon>
    </lineage>
</organism>
<dbReference type="Pfam" id="PF00170">
    <property type="entry name" value="bZIP_1"/>
    <property type="match status" value="1"/>
</dbReference>
<dbReference type="CDD" id="cd14812">
    <property type="entry name" value="bZIP_u3"/>
    <property type="match status" value="1"/>
</dbReference>
<evidence type="ECO:0000256" key="1">
    <source>
        <dbReference type="SAM" id="Coils"/>
    </source>
</evidence>
<feature type="compositionally biased region" description="Basic and acidic residues" evidence="2">
    <location>
        <begin position="223"/>
        <end position="232"/>
    </location>
</feature>
<dbReference type="GeneID" id="28730564"/>
<feature type="compositionally biased region" description="Low complexity" evidence="2">
    <location>
        <begin position="537"/>
        <end position="563"/>
    </location>
</feature>
<feature type="region of interest" description="Disordered" evidence="2">
    <location>
        <begin position="509"/>
        <end position="563"/>
    </location>
</feature>
<feature type="compositionally biased region" description="Low complexity" evidence="2">
    <location>
        <begin position="257"/>
        <end position="272"/>
    </location>
</feature>
<protein>
    <submittedName>
        <fullName evidence="4">Bzip transcription factor domain-containing protein</fullName>
    </submittedName>
</protein>
<dbReference type="EMBL" id="LGAV01000004">
    <property type="protein sequence ID" value="KOS14356.1"/>
    <property type="molecule type" value="Genomic_DNA"/>
</dbReference>
<accession>A0A0M8MKL5</accession>
<evidence type="ECO:0000256" key="2">
    <source>
        <dbReference type="SAM" id="MobiDB-lite"/>
    </source>
</evidence>
<feature type="compositionally biased region" description="Low complexity" evidence="2">
    <location>
        <begin position="192"/>
        <end position="214"/>
    </location>
</feature>
<evidence type="ECO:0000313" key="5">
    <source>
        <dbReference type="Proteomes" id="UP000037751"/>
    </source>
</evidence>
<feature type="region of interest" description="Disordered" evidence="2">
    <location>
        <begin position="1"/>
        <end position="58"/>
    </location>
</feature>
<feature type="compositionally biased region" description="Low complexity" evidence="2">
    <location>
        <begin position="46"/>
        <end position="58"/>
    </location>
</feature>
<dbReference type="GO" id="GO:0003700">
    <property type="term" value="F:DNA-binding transcription factor activity"/>
    <property type="evidence" value="ECO:0007669"/>
    <property type="project" value="InterPro"/>
</dbReference>